<dbReference type="Proteomes" id="UP001549291">
    <property type="component" value="Unassembled WGS sequence"/>
</dbReference>
<keyword evidence="2" id="KW-1185">Reference proteome</keyword>
<sequence length="73" mass="7906">MSSAQQRAFLFPINAPLTAVPTQGLVVQFFSLATHDWEVSDALPGVIKATPTLPVRRRPIVPLGARFPVSILP</sequence>
<reference evidence="1 2" key="1">
    <citation type="submission" date="2024-06" db="EMBL/GenBank/DDBJ databases">
        <title>Genomic Encyclopedia of Type Strains, Phase V (KMG-V): Genome sequencing to study the core and pangenomes of soil and plant-associated prokaryotes.</title>
        <authorList>
            <person name="Whitman W."/>
        </authorList>
    </citation>
    <scope>NUCLEOTIDE SEQUENCE [LARGE SCALE GENOMIC DNA]</scope>
    <source>
        <strain evidence="1 2">USDA 160</strain>
    </source>
</reference>
<protein>
    <submittedName>
        <fullName evidence="1">Uncharacterized protein</fullName>
    </submittedName>
</protein>
<evidence type="ECO:0000313" key="2">
    <source>
        <dbReference type="Proteomes" id="UP001549291"/>
    </source>
</evidence>
<evidence type="ECO:0000313" key="1">
    <source>
        <dbReference type="EMBL" id="MET4716235.1"/>
    </source>
</evidence>
<proteinExistence type="predicted"/>
<accession>A0ABV2RI04</accession>
<comment type="caution">
    <text evidence="1">The sequence shown here is derived from an EMBL/GenBank/DDBJ whole genome shotgun (WGS) entry which is preliminary data.</text>
</comment>
<gene>
    <name evidence="1" type="ORF">ABIF63_000338</name>
</gene>
<name>A0ABV2RI04_BRAJP</name>
<organism evidence="1 2">
    <name type="scientific">Bradyrhizobium japonicum</name>
    <dbReference type="NCBI Taxonomy" id="375"/>
    <lineage>
        <taxon>Bacteria</taxon>
        <taxon>Pseudomonadati</taxon>
        <taxon>Pseudomonadota</taxon>
        <taxon>Alphaproteobacteria</taxon>
        <taxon>Hyphomicrobiales</taxon>
        <taxon>Nitrobacteraceae</taxon>
        <taxon>Bradyrhizobium</taxon>
    </lineage>
</organism>
<dbReference type="EMBL" id="JBEPTQ010000001">
    <property type="protein sequence ID" value="MET4716235.1"/>
    <property type="molecule type" value="Genomic_DNA"/>
</dbReference>